<gene>
    <name evidence="7" type="ORF">H7J73_02245</name>
</gene>
<dbReference type="Gene3D" id="1.10.10.10">
    <property type="entry name" value="Winged helix-like DNA-binding domain superfamily/Winged helix DNA-binding domain"/>
    <property type="match status" value="1"/>
</dbReference>
<sequence length="304" mass="33154">MTQPNITLRQLRAFLTVAEHRSFSRAAEQLLVSNPWLSETIKDLERQLKFQLFVRTTRSVELTDAGVVLSSLAARVLDDLDSAIKAAQRTADRDGSVLTLGYTIGAGLEVIPWLLRAFAAEYPQRPLRSVEYDFTDPTAGLRDSSVHAAIIRPPTGLAGLTTLELLTEDRVACLPEGHPLAAQDSVSVADLLKEPIIAAPKAPGPWRDYWLLSDYRTTPAPVVDEASTRDGELHLVARGVGISVTSAGAQRFYSRPGVAFRRIRDIPPCVVALAWWPEHTAKVADLVTIATGFKAVADQLADPD</sequence>
<keyword evidence="3" id="KW-0238">DNA-binding</keyword>
<dbReference type="CDD" id="cd08414">
    <property type="entry name" value="PBP2_LTTR_aromatics_like"/>
    <property type="match status" value="1"/>
</dbReference>
<evidence type="ECO:0000256" key="1">
    <source>
        <dbReference type="ARBA" id="ARBA00009437"/>
    </source>
</evidence>
<dbReference type="InterPro" id="IPR036388">
    <property type="entry name" value="WH-like_DNA-bd_sf"/>
</dbReference>
<dbReference type="EMBL" id="JACKTY010000012">
    <property type="protein sequence ID" value="MCV7224863.1"/>
    <property type="molecule type" value="Genomic_DNA"/>
</dbReference>
<evidence type="ECO:0000256" key="3">
    <source>
        <dbReference type="ARBA" id="ARBA00023125"/>
    </source>
</evidence>
<evidence type="ECO:0000313" key="7">
    <source>
        <dbReference type="EMBL" id="MCV7224863.1"/>
    </source>
</evidence>
<reference evidence="7 8" key="1">
    <citation type="journal article" date="2022" name="BMC Genomics">
        <title>Comparative genome analysis of mycobacteria focusing on tRNA and non-coding RNA.</title>
        <authorList>
            <person name="Behra P.R.K."/>
            <person name="Pettersson B.M.F."/>
            <person name="Ramesh M."/>
            <person name="Das S."/>
            <person name="Dasgupta S."/>
            <person name="Kirsebom L.A."/>
        </authorList>
    </citation>
    <scope>NUCLEOTIDE SEQUENCE [LARGE SCALE GENOMIC DNA]</scope>
    <source>
        <strain evidence="7 8">DSM 44078</strain>
    </source>
</reference>
<keyword evidence="8" id="KW-1185">Reference proteome</keyword>
<keyword evidence="2" id="KW-0805">Transcription regulation</keyword>
<evidence type="ECO:0000256" key="2">
    <source>
        <dbReference type="ARBA" id="ARBA00023015"/>
    </source>
</evidence>
<dbReference type="Gene3D" id="3.40.190.10">
    <property type="entry name" value="Periplasmic binding protein-like II"/>
    <property type="match status" value="2"/>
</dbReference>
<dbReference type="InterPro" id="IPR000847">
    <property type="entry name" value="LysR_HTH_N"/>
</dbReference>
<dbReference type="RefSeq" id="WP_264065615.1">
    <property type="nucleotide sequence ID" value="NZ_JACKTY010000012.1"/>
</dbReference>
<name>A0ABT3C5V9_9MYCO</name>
<dbReference type="Pfam" id="PF03466">
    <property type="entry name" value="LysR_substrate"/>
    <property type="match status" value="1"/>
</dbReference>
<dbReference type="InterPro" id="IPR005119">
    <property type="entry name" value="LysR_subst-bd"/>
</dbReference>
<comment type="caution">
    <text evidence="7">The sequence shown here is derived from an EMBL/GenBank/DDBJ whole genome shotgun (WGS) entry which is preliminary data.</text>
</comment>
<evidence type="ECO:0000256" key="5">
    <source>
        <dbReference type="ARBA" id="ARBA00023163"/>
    </source>
</evidence>
<proteinExistence type="inferred from homology"/>
<evidence type="ECO:0000313" key="8">
    <source>
        <dbReference type="Proteomes" id="UP001526201"/>
    </source>
</evidence>
<dbReference type="InterPro" id="IPR036390">
    <property type="entry name" value="WH_DNA-bd_sf"/>
</dbReference>
<organism evidence="7 8">
    <name type="scientific">Mycolicibacterium komossense</name>
    <dbReference type="NCBI Taxonomy" id="1779"/>
    <lineage>
        <taxon>Bacteria</taxon>
        <taxon>Bacillati</taxon>
        <taxon>Actinomycetota</taxon>
        <taxon>Actinomycetes</taxon>
        <taxon>Mycobacteriales</taxon>
        <taxon>Mycobacteriaceae</taxon>
        <taxon>Mycolicibacterium</taxon>
    </lineage>
</organism>
<protein>
    <submittedName>
        <fullName evidence="7">LysR family transcriptional regulator</fullName>
    </submittedName>
</protein>
<keyword evidence="4" id="KW-0010">Activator</keyword>
<dbReference type="PANTHER" id="PTHR30346">
    <property type="entry name" value="TRANSCRIPTIONAL DUAL REGULATOR HCAR-RELATED"/>
    <property type="match status" value="1"/>
</dbReference>
<dbReference type="PROSITE" id="PS50931">
    <property type="entry name" value="HTH_LYSR"/>
    <property type="match status" value="1"/>
</dbReference>
<dbReference type="SUPFAM" id="SSF46785">
    <property type="entry name" value="Winged helix' DNA-binding domain"/>
    <property type="match status" value="1"/>
</dbReference>
<dbReference type="SUPFAM" id="SSF53850">
    <property type="entry name" value="Periplasmic binding protein-like II"/>
    <property type="match status" value="1"/>
</dbReference>
<dbReference type="Proteomes" id="UP001526201">
    <property type="component" value="Unassembled WGS sequence"/>
</dbReference>
<feature type="domain" description="HTH lysR-type" evidence="6">
    <location>
        <begin position="6"/>
        <end position="63"/>
    </location>
</feature>
<evidence type="ECO:0000256" key="4">
    <source>
        <dbReference type="ARBA" id="ARBA00023159"/>
    </source>
</evidence>
<keyword evidence="5" id="KW-0804">Transcription</keyword>
<comment type="similarity">
    <text evidence="1">Belongs to the LysR transcriptional regulatory family.</text>
</comment>
<dbReference type="PANTHER" id="PTHR30346:SF0">
    <property type="entry name" value="HCA OPERON TRANSCRIPTIONAL ACTIVATOR HCAR"/>
    <property type="match status" value="1"/>
</dbReference>
<evidence type="ECO:0000259" key="6">
    <source>
        <dbReference type="PROSITE" id="PS50931"/>
    </source>
</evidence>
<dbReference type="Pfam" id="PF00126">
    <property type="entry name" value="HTH_1"/>
    <property type="match status" value="1"/>
</dbReference>
<accession>A0ABT3C5V9</accession>